<keyword evidence="10" id="KW-1185">Reference proteome</keyword>
<evidence type="ECO:0000256" key="8">
    <source>
        <dbReference type="SAM" id="Phobius"/>
    </source>
</evidence>
<dbReference type="FunFam" id="1.10.3470.10:FF:000001">
    <property type="entry name" value="Vitamin B12 ABC transporter permease BtuC"/>
    <property type="match status" value="1"/>
</dbReference>
<dbReference type="CDD" id="cd06550">
    <property type="entry name" value="TM_ABC_iron-siderophores_like"/>
    <property type="match status" value="1"/>
</dbReference>
<feature type="transmembrane region" description="Helical" evidence="8">
    <location>
        <begin position="275"/>
        <end position="295"/>
    </location>
</feature>
<dbReference type="GO" id="GO:0022857">
    <property type="term" value="F:transmembrane transporter activity"/>
    <property type="evidence" value="ECO:0007669"/>
    <property type="project" value="InterPro"/>
</dbReference>
<evidence type="ECO:0000256" key="7">
    <source>
        <dbReference type="ARBA" id="ARBA00023136"/>
    </source>
</evidence>
<dbReference type="Proteomes" id="UP000095209">
    <property type="component" value="Unassembled WGS sequence"/>
</dbReference>
<feature type="transmembrane region" description="Helical" evidence="8">
    <location>
        <begin position="196"/>
        <end position="219"/>
    </location>
</feature>
<comment type="subcellular location">
    <subcellularLocation>
        <location evidence="1">Cell membrane</location>
        <topology evidence="1">Multi-pass membrane protein</topology>
    </subcellularLocation>
</comment>
<dbReference type="AlphaFoldDB" id="A0A1E5LCE5"/>
<dbReference type="PANTHER" id="PTHR30472">
    <property type="entry name" value="FERRIC ENTEROBACTIN TRANSPORT SYSTEM PERMEASE PROTEIN"/>
    <property type="match status" value="1"/>
</dbReference>
<keyword evidence="5 8" id="KW-0812">Transmembrane</keyword>
<feature type="transmembrane region" description="Helical" evidence="8">
    <location>
        <begin position="62"/>
        <end position="81"/>
    </location>
</feature>
<dbReference type="GO" id="GO:0005886">
    <property type="term" value="C:plasma membrane"/>
    <property type="evidence" value="ECO:0007669"/>
    <property type="project" value="UniProtKB-SubCell"/>
</dbReference>
<evidence type="ECO:0000256" key="1">
    <source>
        <dbReference type="ARBA" id="ARBA00004651"/>
    </source>
</evidence>
<dbReference type="EMBL" id="MJEH01000046">
    <property type="protein sequence ID" value="OEH91756.1"/>
    <property type="molecule type" value="Genomic_DNA"/>
</dbReference>
<keyword evidence="4" id="KW-1003">Cell membrane</keyword>
<keyword evidence="6 8" id="KW-1133">Transmembrane helix</keyword>
<dbReference type="STRING" id="1305675.BFG57_17765"/>
<dbReference type="InterPro" id="IPR037294">
    <property type="entry name" value="ABC_BtuC-like"/>
</dbReference>
<dbReference type="PANTHER" id="PTHR30472:SF1">
    <property type="entry name" value="FE(3+) DICITRATE TRANSPORT SYSTEM PERMEASE PROTEIN FECC-RELATED"/>
    <property type="match status" value="1"/>
</dbReference>
<dbReference type="GO" id="GO:0033214">
    <property type="term" value="P:siderophore-iron import into cell"/>
    <property type="evidence" value="ECO:0007669"/>
    <property type="project" value="TreeGrafter"/>
</dbReference>
<keyword evidence="7 8" id="KW-0472">Membrane</keyword>
<name>A0A1E5LCE5_9BACI</name>
<evidence type="ECO:0000256" key="6">
    <source>
        <dbReference type="ARBA" id="ARBA00022989"/>
    </source>
</evidence>
<comment type="similarity">
    <text evidence="2">Belongs to the binding-protein-dependent transport system permease family. FecCD subfamily.</text>
</comment>
<accession>A0A1E5LCE5</accession>
<dbReference type="SUPFAM" id="SSF81345">
    <property type="entry name" value="ABC transporter involved in vitamin B12 uptake, BtuC"/>
    <property type="match status" value="1"/>
</dbReference>
<dbReference type="OrthoDB" id="9811721at2"/>
<feature type="transmembrane region" description="Helical" evidence="8">
    <location>
        <begin position="307"/>
        <end position="324"/>
    </location>
</feature>
<organism evidence="9 10">
    <name type="scientific">Bacillus solimangrovi</name>
    <dbReference type="NCBI Taxonomy" id="1305675"/>
    <lineage>
        <taxon>Bacteria</taxon>
        <taxon>Bacillati</taxon>
        <taxon>Bacillota</taxon>
        <taxon>Bacilli</taxon>
        <taxon>Bacillales</taxon>
        <taxon>Bacillaceae</taxon>
        <taxon>Bacillus</taxon>
    </lineage>
</organism>
<gene>
    <name evidence="9" type="ORF">BFG57_17765</name>
</gene>
<evidence type="ECO:0000256" key="5">
    <source>
        <dbReference type="ARBA" id="ARBA00022692"/>
    </source>
</evidence>
<feature type="transmembrane region" description="Helical" evidence="8">
    <location>
        <begin position="93"/>
        <end position="111"/>
    </location>
</feature>
<reference evidence="9 10" key="1">
    <citation type="submission" date="2016-08" db="EMBL/GenBank/DDBJ databases">
        <title>Genome of Bacillus solimangrovi GH2-4.</title>
        <authorList>
            <person name="Lim S."/>
            <person name="Kim B.-C."/>
        </authorList>
    </citation>
    <scope>NUCLEOTIDE SEQUENCE [LARGE SCALE GENOMIC DNA]</scope>
    <source>
        <strain evidence="9 10">GH2-4</strain>
    </source>
</reference>
<feature type="transmembrane region" description="Helical" evidence="8">
    <location>
        <begin position="148"/>
        <end position="169"/>
    </location>
</feature>
<evidence type="ECO:0000256" key="4">
    <source>
        <dbReference type="ARBA" id="ARBA00022475"/>
    </source>
</evidence>
<evidence type="ECO:0000313" key="10">
    <source>
        <dbReference type="Proteomes" id="UP000095209"/>
    </source>
</evidence>
<dbReference type="Gene3D" id="1.10.3470.10">
    <property type="entry name" value="ABC transporter involved in vitamin B12 uptake, BtuC"/>
    <property type="match status" value="1"/>
</dbReference>
<dbReference type="RefSeq" id="WP_069718231.1">
    <property type="nucleotide sequence ID" value="NZ_MJEH01000046.1"/>
</dbReference>
<keyword evidence="3" id="KW-0813">Transport</keyword>
<feature type="transmembrane region" description="Helical" evidence="8">
    <location>
        <begin position="240"/>
        <end position="263"/>
    </location>
</feature>
<comment type="caution">
    <text evidence="9">The sequence shown here is derived from an EMBL/GenBank/DDBJ whole genome shotgun (WGS) entry which is preliminary data.</text>
</comment>
<evidence type="ECO:0000256" key="3">
    <source>
        <dbReference type="ARBA" id="ARBA00022448"/>
    </source>
</evidence>
<sequence length="331" mass="34509">MNKRVFQIVLFIAGLILLLIGLVLSVSVGAVDINFSTVIGAILSFDQSKEHMIISTIRLPRAIIGAIIGMNLAVAGALMQALTRNPMASPQIFGVNAGASLVVVSATVLLPNISPSTLVYFAFIGAAIGGLVVYTMASSGGSIAPVKLALAGMAVHLFFSSITEALIIFNETTTEAILFWLAGAIDGSTWNDIGIIMPWSLVGLLISILLSRSISVFSLGEDVAKGLGQKIEIIRIVSGITVIVLAGSSVAIAGPIGFVGLIIPHITRAIVGIDYRVVIPFSALFGALLLVYADVASRFIAFPFESPVGIVTALIGAPFFLYLARKGGKLS</sequence>
<protein>
    <submittedName>
        <fullName evidence="9">Iron-siderophore ABC transporter permease</fullName>
    </submittedName>
</protein>
<feature type="transmembrane region" description="Helical" evidence="8">
    <location>
        <begin position="117"/>
        <end position="136"/>
    </location>
</feature>
<dbReference type="Pfam" id="PF01032">
    <property type="entry name" value="FecCD"/>
    <property type="match status" value="1"/>
</dbReference>
<evidence type="ECO:0000313" key="9">
    <source>
        <dbReference type="EMBL" id="OEH91756.1"/>
    </source>
</evidence>
<dbReference type="InterPro" id="IPR000522">
    <property type="entry name" value="ABC_transptr_permease_BtuC"/>
</dbReference>
<evidence type="ECO:0000256" key="2">
    <source>
        <dbReference type="ARBA" id="ARBA00007935"/>
    </source>
</evidence>
<proteinExistence type="inferred from homology"/>